<evidence type="ECO:0000313" key="3">
    <source>
        <dbReference type="Proteomes" id="UP001499854"/>
    </source>
</evidence>
<gene>
    <name evidence="2" type="ORF">GCM10009838_25200</name>
</gene>
<comment type="caution">
    <text evidence="2">The sequence shown here is derived from an EMBL/GenBank/DDBJ whole genome shotgun (WGS) entry which is preliminary data.</text>
</comment>
<evidence type="ECO:0000313" key="2">
    <source>
        <dbReference type="EMBL" id="GAA1966411.1"/>
    </source>
</evidence>
<name>A0ABN2RBN7_9ACTN</name>
<dbReference type="EMBL" id="BAAAQM010000011">
    <property type="protein sequence ID" value="GAA1966411.1"/>
    <property type="molecule type" value="Genomic_DNA"/>
</dbReference>
<feature type="region of interest" description="Disordered" evidence="1">
    <location>
        <begin position="1"/>
        <end position="36"/>
    </location>
</feature>
<feature type="compositionally biased region" description="Polar residues" evidence="1">
    <location>
        <begin position="1"/>
        <end position="10"/>
    </location>
</feature>
<feature type="compositionally biased region" description="Basic and acidic residues" evidence="1">
    <location>
        <begin position="11"/>
        <end position="26"/>
    </location>
</feature>
<organism evidence="2 3">
    <name type="scientific">Catenulispora subtropica</name>
    <dbReference type="NCBI Taxonomy" id="450798"/>
    <lineage>
        <taxon>Bacteria</taxon>
        <taxon>Bacillati</taxon>
        <taxon>Actinomycetota</taxon>
        <taxon>Actinomycetes</taxon>
        <taxon>Catenulisporales</taxon>
        <taxon>Catenulisporaceae</taxon>
        <taxon>Catenulispora</taxon>
    </lineage>
</organism>
<proteinExistence type="predicted"/>
<keyword evidence="3" id="KW-1185">Reference proteome</keyword>
<reference evidence="2 3" key="1">
    <citation type="journal article" date="2019" name="Int. J. Syst. Evol. Microbiol.">
        <title>The Global Catalogue of Microorganisms (GCM) 10K type strain sequencing project: providing services to taxonomists for standard genome sequencing and annotation.</title>
        <authorList>
            <consortium name="The Broad Institute Genomics Platform"/>
            <consortium name="The Broad Institute Genome Sequencing Center for Infectious Disease"/>
            <person name="Wu L."/>
            <person name="Ma J."/>
        </authorList>
    </citation>
    <scope>NUCLEOTIDE SEQUENCE [LARGE SCALE GENOMIC DNA]</scope>
    <source>
        <strain evidence="2 3">JCM 16013</strain>
    </source>
</reference>
<protein>
    <submittedName>
        <fullName evidence="2">Uncharacterized protein</fullName>
    </submittedName>
</protein>
<dbReference type="Proteomes" id="UP001499854">
    <property type="component" value="Unassembled WGS sequence"/>
</dbReference>
<accession>A0ABN2RBN7</accession>
<evidence type="ECO:0000256" key="1">
    <source>
        <dbReference type="SAM" id="MobiDB-lite"/>
    </source>
</evidence>
<dbReference type="RefSeq" id="WP_344657150.1">
    <property type="nucleotide sequence ID" value="NZ_BAAAQM010000011.1"/>
</dbReference>
<sequence length="250" mass="26756">MQNNTTGQNGRDNHPRSDAATGERRPPRTKGIDLPTTVCIKAPGTPYCWTAHDSEPRKGILPDWALAHLIDIYLPAGHSALLLGPRRLENAGPSYPRFQTPRHRGYGLYSHGPTGLAVVEGRPRRPKLLTGQTDGTTPQDTGSELLEVLKQARLMVVKGGTLAVVLERPTPGPGFTDTTSQAIAAARRAGFLYLQHLAVIDADIDGDQIAIPTDAAVLADTALIDGGTPVHARVHHDVLVFTNTTRKGAA</sequence>